<dbReference type="EMBL" id="UYRT01010807">
    <property type="protein sequence ID" value="VDK49766.1"/>
    <property type="molecule type" value="Genomic_DNA"/>
</dbReference>
<name>A0A183D934_9BILA</name>
<evidence type="ECO:0000313" key="4">
    <source>
        <dbReference type="WBParaSite" id="GPUH_0000523201-mRNA-1"/>
    </source>
</evidence>
<dbReference type="Proteomes" id="UP000271098">
    <property type="component" value="Unassembled WGS sequence"/>
</dbReference>
<evidence type="ECO:0000313" key="3">
    <source>
        <dbReference type="Proteomes" id="UP000271098"/>
    </source>
</evidence>
<reference evidence="4" key="1">
    <citation type="submission" date="2016-06" db="UniProtKB">
        <authorList>
            <consortium name="WormBaseParasite"/>
        </authorList>
    </citation>
    <scope>IDENTIFICATION</scope>
</reference>
<evidence type="ECO:0000256" key="1">
    <source>
        <dbReference type="SAM" id="MobiDB-lite"/>
    </source>
</evidence>
<feature type="region of interest" description="Disordered" evidence="1">
    <location>
        <begin position="1"/>
        <end position="46"/>
    </location>
</feature>
<proteinExistence type="predicted"/>
<accession>A0A183D934</accession>
<dbReference type="WBParaSite" id="GPUH_0000523201-mRNA-1">
    <property type="protein sequence ID" value="GPUH_0000523201-mRNA-1"/>
    <property type="gene ID" value="GPUH_0000523201"/>
</dbReference>
<sequence length="69" mass="7058">MLFLLPPSFSTAAATDAEDDDAPDTATAGDVSGDADEGSTKDGEADVNDVLDVSAIDSRRSFGSHLLIT</sequence>
<evidence type="ECO:0000313" key="2">
    <source>
        <dbReference type="EMBL" id="VDK49766.1"/>
    </source>
</evidence>
<reference evidence="2 3" key="2">
    <citation type="submission" date="2018-11" db="EMBL/GenBank/DDBJ databases">
        <authorList>
            <consortium name="Pathogen Informatics"/>
        </authorList>
    </citation>
    <scope>NUCLEOTIDE SEQUENCE [LARGE SCALE GENOMIC DNA]</scope>
</reference>
<dbReference type="AlphaFoldDB" id="A0A183D934"/>
<keyword evidence="3" id="KW-1185">Reference proteome</keyword>
<organism evidence="4">
    <name type="scientific">Gongylonema pulchrum</name>
    <dbReference type="NCBI Taxonomy" id="637853"/>
    <lineage>
        <taxon>Eukaryota</taxon>
        <taxon>Metazoa</taxon>
        <taxon>Ecdysozoa</taxon>
        <taxon>Nematoda</taxon>
        <taxon>Chromadorea</taxon>
        <taxon>Rhabditida</taxon>
        <taxon>Spirurina</taxon>
        <taxon>Spiruromorpha</taxon>
        <taxon>Spiruroidea</taxon>
        <taxon>Gongylonematidae</taxon>
        <taxon>Gongylonema</taxon>
    </lineage>
</organism>
<protein>
    <submittedName>
        <fullName evidence="4">Secreted protein</fullName>
    </submittedName>
</protein>
<gene>
    <name evidence="2" type="ORF">GPUH_LOCUS5227</name>
</gene>